<evidence type="ECO:0000256" key="4">
    <source>
        <dbReference type="ARBA" id="ARBA00022692"/>
    </source>
</evidence>
<dbReference type="EMBL" id="MW717359">
    <property type="protein sequence ID" value="UVB79165.1"/>
    <property type="molecule type" value="mRNA"/>
</dbReference>
<accession>A0A978W768</accession>
<keyword evidence="7 13" id="KW-0675">Receptor</keyword>
<dbReference type="GO" id="GO:0005886">
    <property type="term" value="C:plasma membrane"/>
    <property type="evidence" value="ECO:0007669"/>
    <property type="project" value="UniProtKB-SubCell"/>
</dbReference>
<feature type="domain" description="Ionotropic glutamate receptor C-terminal" evidence="11">
    <location>
        <begin position="331"/>
        <end position="578"/>
    </location>
</feature>
<dbReference type="Gene3D" id="1.10.287.70">
    <property type="match status" value="1"/>
</dbReference>
<feature type="signal peptide" evidence="10">
    <location>
        <begin position="1"/>
        <end position="19"/>
    </location>
</feature>
<reference evidence="13" key="1">
    <citation type="journal article" date="2021" name="Zhi Wu Bao Hu">
        <title>Identification and Analysis of Chemosensory Gene of Yellow Leaf Borer.</title>
        <authorList>
            <person name="Li Z."/>
            <person name="Liu L."/>
            <person name="Yang B."/>
            <person name="Yan S."/>
            <person name="Wang G."/>
        </authorList>
    </citation>
    <scope>NUCLEOTIDE SEQUENCE</scope>
    <source>
        <strain evidence="13">ZC1996063</strain>
        <tissue evidence="13">Antennae and mouthparts</tissue>
    </source>
</reference>
<keyword evidence="5 9" id="KW-1133">Transmembrane helix</keyword>
<evidence type="ECO:0000256" key="6">
    <source>
        <dbReference type="ARBA" id="ARBA00023136"/>
    </source>
</evidence>
<evidence type="ECO:0000256" key="3">
    <source>
        <dbReference type="ARBA" id="ARBA00022475"/>
    </source>
</evidence>
<dbReference type="InterPro" id="IPR057074">
    <property type="entry name" value="IR75A_N"/>
</dbReference>
<dbReference type="InterPro" id="IPR052192">
    <property type="entry name" value="Insect_Ionotropic_Sensory_Rcpt"/>
</dbReference>
<dbReference type="InterPro" id="IPR001320">
    <property type="entry name" value="Iontro_rcpt_C"/>
</dbReference>
<keyword evidence="8" id="KW-0325">Glycoprotein</keyword>
<feature type="transmembrane region" description="Helical" evidence="9">
    <location>
        <begin position="586"/>
        <end position="608"/>
    </location>
</feature>
<evidence type="ECO:0000313" key="13">
    <source>
        <dbReference type="EMBL" id="UVB79165.1"/>
    </source>
</evidence>
<dbReference type="GO" id="GO:0015276">
    <property type="term" value="F:ligand-gated monoatomic ion channel activity"/>
    <property type="evidence" value="ECO:0007669"/>
    <property type="project" value="InterPro"/>
</dbReference>
<evidence type="ECO:0000256" key="5">
    <source>
        <dbReference type="ARBA" id="ARBA00022989"/>
    </source>
</evidence>
<keyword evidence="6 9" id="KW-0472">Membrane</keyword>
<keyword evidence="3" id="KW-1003">Cell membrane</keyword>
<keyword evidence="10" id="KW-0732">Signal</keyword>
<evidence type="ECO:0000259" key="12">
    <source>
        <dbReference type="Pfam" id="PF24576"/>
    </source>
</evidence>
<protein>
    <submittedName>
        <fullName evidence="13">Ionotropic receptor 75p1</fullName>
    </submittedName>
</protein>
<dbReference type="PANTHER" id="PTHR42643:SF33">
    <property type="entry name" value="GLUTAMATE RECEPTOR 2-LIKE PROTEIN"/>
    <property type="match status" value="1"/>
</dbReference>
<organism evidence="13">
    <name type="scientific">Heortia vitessoides</name>
    <dbReference type="NCBI Taxonomy" id="1557813"/>
    <lineage>
        <taxon>Eukaryota</taxon>
        <taxon>Metazoa</taxon>
        <taxon>Ecdysozoa</taxon>
        <taxon>Arthropoda</taxon>
        <taxon>Hexapoda</taxon>
        <taxon>Insecta</taxon>
        <taxon>Pterygota</taxon>
        <taxon>Neoptera</taxon>
        <taxon>Endopterygota</taxon>
        <taxon>Lepidoptera</taxon>
        <taxon>Glossata</taxon>
        <taxon>Ditrysia</taxon>
        <taxon>Pyraloidea</taxon>
        <taxon>Crambidae</taxon>
        <taxon>Heortia</taxon>
    </lineage>
</organism>
<keyword evidence="4 9" id="KW-0812">Transmembrane</keyword>
<proteinExistence type="evidence at transcript level"/>
<evidence type="ECO:0000256" key="7">
    <source>
        <dbReference type="ARBA" id="ARBA00023170"/>
    </source>
</evidence>
<dbReference type="SUPFAM" id="SSF53850">
    <property type="entry name" value="Periplasmic binding protein-like II"/>
    <property type="match status" value="1"/>
</dbReference>
<feature type="chain" id="PRO_5037814584" evidence="10">
    <location>
        <begin position="20"/>
        <end position="618"/>
    </location>
</feature>
<comment type="subcellular location">
    <subcellularLocation>
        <location evidence="1">Cell membrane</location>
        <topology evidence="1">Multi-pass membrane protein</topology>
    </subcellularLocation>
</comment>
<feature type="transmembrane region" description="Helical" evidence="9">
    <location>
        <begin position="396"/>
        <end position="420"/>
    </location>
</feature>
<feature type="domain" description="Ionotropic receptor 75a N-terminal" evidence="12">
    <location>
        <begin position="28"/>
        <end position="206"/>
    </location>
</feature>
<dbReference type="Pfam" id="PF24576">
    <property type="entry name" value="IR75A_N"/>
    <property type="match status" value="1"/>
</dbReference>
<evidence type="ECO:0000256" key="9">
    <source>
        <dbReference type="SAM" id="Phobius"/>
    </source>
</evidence>
<feature type="transmembrane region" description="Helical" evidence="9">
    <location>
        <begin position="333"/>
        <end position="350"/>
    </location>
</feature>
<evidence type="ECO:0000256" key="1">
    <source>
        <dbReference type="ARBA" id="ARBA00004651"/>
    </source>
</evidence>
<evidence type="ECO:0000256" key="10">
    <source>
        <dbReference type="SAM" id="SignalP"/>
    </source>
</evidence>
<comment type="similarity">
    <text evidence="2">Belongs to the glutamate-gated ion channel (TC 1.A.10.1) family.</text>
</comment>
<dbReference type="GO" id="GO:0050906">
    <property type="term" value="P:detection of stimulus involved in sensory perception"/>
    <property type="evidence" value="ECO:0007669"/>
    <property type="project" value="UniProtKB-ARBA"/>
</dbReference>
<evidence type="ECO:0000259" key="11">
    <source>
        <dbReference type="Pfam" id="PF00060"/>
    </source>
</evidence>
<name>A0A978W768_9NEOP</name>
<dbReference type="Pfam" id="PF00060">
    <property type="entry name" value="Lig_chan"/>
    <property type="match status" value="1"/>
</dbReference>
<sequence length="618" mass="70619">MKHALVIVCVMVSINSTLARDSFTTYFIQHFITNERKPTTLVFGNLCWEKHRQVKLVHELSKVGIRSLEHIEEHLNNISELKYEHLYHNFLIVIDFDCSNLEETFENARSKRLLSSPFRWLMLDNSSNKEKGSLSLLGNSSVLPDSDVVIAERAGNYIQMTEVHKSSANDPLIFTPRGTYNGTFTDIRPHREIFARRKDIMGHTLTMANVIQDSNTTQYHLPMEDRLEPEFDSIPKICWMDVKLVFEMLNATPRYIFSHRWGYKQNGQWSGMINDLHTGRADLGTNCLVSDKERLDVVTYTDMVAPFRVRFVFRQPPLSYVSNIYSLPFSTNVWLAIVVCAAVSTVALFLESKWESTLETNPTQMDGSLGDAFLLTMSAVGQQGCVLEPRKFSGRVMVWVFFAALMLLYAAYSANIVVLLQAPSNSIRTLSQLASSKITLAAHSVDYNHFVFKLHKDPVRVAIRKRVDPEKEKGQFYDMNEGVEKIRKGLFAFHAIVEPVYRHIESTFLEMEKCDLTEVDYVNGFDPFIPVKKDSPYIELIRVAFKRIREAGLQSALVKRLQVPKPRCSNKVSAFSSVGLLDMCPVIIFMVYGFTLALFIALVEICVYKISNLHTLKK</sequence>
<evidence type="ECO:0000256" key="2">
    <source>
        <dbReference type="ARBA" id="ARBA00008685"/>
    </source>
</evidence>
<evidence type="ECO:0000256" key="8">
    <source>
        <dbReference type="ARBA" id="ARBA00023180"/>
    </source>
</evidence>
<dbReference type="AlphaFoldDB" id="A0A978W768"/>
<dbReference type="Gene3D" id="3.40.190.10">
    <property type="entry name" value="Periplasmic binding protein-like II"/>
    <property type="match status" value="1"/>
</dbReference>
<dbReference type="PANTHER" id="PTHR42643">
    <property type="entry name" value="IONOTROPIC RECEPTOR 20A-RELATED"/>
    <property type="match status" value="1"/>
</dbReference>